<reference evidence="1" key="1">
    <citation type="journal article" date="2023" name="G3 (Bethesda)">
        <title>A reference genome for the long-term kleptoplast-retaining sea slug Elysia crispata morphotype clarki.</title>
        <authorList>
            <person name="Eastman K.E."/>
            <person name="Pendleton A.L."/>
            <person name="Shaikh M.A."/>
            <person name="Suttiyut T."/>
            <person name="Ogas R."/>
            <person name="Tomko P."/>
            <person name="Gavelis G."/>
            <person name="Widhalm J.R."/>
            <person name="Wisecaver J.H."/>
        </authorList>
    </citation>
    <scope>NUCLEOTIDE SEQUENCE</scope>
    <source>
        <strain evidence="1">ECLA1</strain>
    </source>
</reference>
<keyword evidence="2" id="KW-1185">Reference proteome</keyword>
<gene>
    <name evidence="1" type="ORF">RRG08_013515</name>
</gene>
<dbReference type="EMBL" id="JAWDGP010007172">
    <property type="protein sequence ID" value="KAK3728792.1"/>
    <property type="molecule type" value="Genomic_DNA"/>
</dbReference>
<sequence length="85" mass="9774">MCVCVSGGRRKNRGREIFRADPYSRHALQALDYLPCNIRVLPNLVATKSLLSTRAVSFRLSPLQYKSSTQPRRHQILTLDMRCKL</sequence>
<evidence type="ECO:0000313" key="1">
    <source>
        <dbReference type="EMBL" id="KAK3728792.1"/>
    </source>
</evidence>
<organism evidence="1 2">
    <name type="scientific">Elysia crispata</name>
    <name type="common">lettuce slug</name>
    <dbReference type="NCBI Taxonomy" id="231223"/>
    <lineage>
        <taxon>Eukaryota</taxon>
        <taxon>Metazoa</taxon>
        <taxon>Spiralia</taxon>
        <taxon>Lophotrochozoa</taxon>
        <taxon>Mollusca</taxon>
        <taxon>Gastropoda</taxon>
        <taxon>Heterobranchia</taxon>
        <taxon>Euthyneura</taxon>
        <taxon>Panpulmonata</taxon>
        <taxon>Sacoglossa</taxon>
        <taxon>Placobranchoidea</taxon>
        <taxon>Plakobranchidae</taxon>
        <taxon>Elysia</taxon>
    </lineage>
</organism>
<name>A0AAE0Y0K3_9GAST</name>
<dbReference type="Proteomes" id="UP001283361">
    <property type="component" value="Unassembled WGS sequence"/>
</dbReference>
<comment type="caution">
    <text evidence="1">The sequence shown here is derived from an EMBL/GenBank/DDBJ whole genome shotgun (WGS) entry which is preliminary data.</text>
</comment>
<dbReference type="AlphaFoldDB" id="A0AAE0Y0K3"/>
<accession>A0AAE0Y0K3</accession>
<proteinExistence type="predicted"/>
<evidence type="ECO:0000313" key="2">
    <source>
        <dbReference type="Proteomes" id="UP001283361"/>
    </source>
</evidence>
<protein>
    <submittedName>
        <fullName evidence="1">Uncharacterized protein</fullName>
    </submittedName>
</protein>